<organism evidence="2">
    <name type="scientific">uncultured Desulfobacteraceae bacterium</name>
    <dbReference type="NCBI Taxonomy" id="218296"/>
    <lineage>
        <taxon>Bacteria</taxon>
        <taxon>Pseudomonadati</taxon>
        <taxon>Thermodesulfobacteriota</taxon>
        <taxon>Desulfobacteria</taxon>
        <taxon>Desulfobacterales</taxon>
        <taxon>Desulfobacteraceae</taxon>
        <taxon>environmental samples</taxon>
    </lineage>
</organism>
<name>A0A484HFC0_9BACT</name>
<evidence type="ECO:0000259" key="1">
    <source>
        <dbReference type="Pfam" id="PF13586"/>
    </source>
</evidence>
<evidence type="ECO:0000313" key="2">
    <source>
        <dbReference type="EMBL" id="VEN73199.1"/>
    </source>
</evidence>
<gene>
    <name evidence="2" type="ORF">EPICR_130016</name>
</gene>
<sequence length="110" mass="12509">MLISRKYLMCLDMNSKRFSALIIVEKALSESRKASDELDRIPIEGKFGEGKRRFSLSKIMSKPPGTSKAAIAMAFLVMNIEKWLKSALFCFFFSSKKLASIRDQTSKFKS</sequence>
<proteinExistence type="predicted"/>
<protein>
    <recommendedName>
        <fullName evidence="1">Transposase DDE domain-containing protein</fullName>
    </recommendedName>
</protein>
<dbReference type="AlphaFoldDB" id="A0A484HFC0"/>
<dbReference type="InterPro" id="IPR025668">
    <property type="entry name" value="Tnp_DDE_dom"/>
</dbReference>
<reference evidence="2" key="1">
    <citation type="submission" date="2019-01" db="EMBL/GenBank/DDBJ databases">
        <authorList>
            <consortium name="Genoscope - CEA"/>
            <person name="William W."/>
        </authorList>
    </citation>
    <scope>NUCLEOTIDE SEQUENCE</scope>
    <source>
        <strain evidence="2">CR-1</strain>
    </source>
</reference>
<dbReference type="Pfam" id="PF13586">
    <property type="entry name" value="DDE_Tnp_1_2"/>
    <property type="match status" value="1"/>
</dbReference>
<accession>A0A484HFC0</accession>
<dbReference type="EMBL" id="CAACVI010000005">
    <property type="protein sequence ID" value="VEN73199.1"/>
    <property type="molecule type" value="Genomic_DNA"/>
</dbReference>
<feature type="domain" description="Transposase DDE" evidence="1">
    <location>
        <begin position="31"/>
        <end position="80"/>
    </location>
</feature>